<dbReference type="Gene3D" id="3.40.630.30">
    <property type="match status" value="1"/>
</dbReference>
<sequence>MLHPSATQPFNSARLHFRPLTADDAPGMFALDSDPAVHRYLGGVGGQMVTKLAQSAATIAFIRAQYAAAGIGRWAVLLRENGEFMGWAGLKLVAGPVNGQHDFYDLGYRFRPPFWGQGYGFEAAQAWLDYGFQTLKLLRICAYADAENMGSRRILTKIRLREGNEFTEGSTRCFWYEAHNPIMAGISGMDGLGYSGTR</sequence>
<reference evidence="2" key="1">
    <citation type="submission" date="2023-07" db="EMBL/GenBank/DDBJ databases">
        <authorList>
            <person name="Kim M.K."/>
        </authorList>
    </citation>
    <scope>NUCLEOTIDE SEQUENCE</scope>
    <source>
        <strain evidence="2">M29</strain>
    </source>
</reference>
<keyword evidence="3" id="KW-1185">Reference proteome</keyword>
<dbReference type="PROSITE" id="PS51186">
    <property type="entry name" value="GNAT"/>
    <property type="match status" value="1"/>
</dbReference>
<evidence type="ECO:0000313" key="3">
    <source>
        <dbReference type="Proteomes" id="UP001167796"/>
    </source>
</evidence>
<dbReference type="InterPro" id="IPR000182">
    <property type="entry name" value="GNAT_dom"/>
</dbReference>
<evidence type="ECO:0000313" key="2">
    <source>
        <dbReference type="EMBL" id="MDO7849424.1"/>
    </source>
</evidence>
<proteinExistence type="predicted"/>
<protein>
    <submittedName>
        <fullName evidence="2">GNAT family N-acetyltransferase</fullName>
    </submittedName>
</protein>
<gene>
    <name evidence="2" type="ORF">Q5H92_23875</name>
</gene>
<organism evidence="2 3">
    <name type="scientific">Hymenobacter mellowenesis</name>
    <dbReference type="NCBI Taxonomy" id="3063995"/>
    <lineage>
        <taxon>Bacteria</taxon>
        <taxon>Pseudomonadati</taxon>
        <taxon>Bacteroidota</taxon>
        <taxon>Cytophagia</taxon>
        <taxon>Cytophagales</taxon>
        <taxon>Hymenobacteraceae</taxon>
        <taxon>Hymenobacter</taxon>
    </lineage>
</organism>
<accession>A0ABT9AJB0</accession>
<dbReference type="Pfam" id="PF13302">
    <property type="entry name" value="Acetyltransf_3"/>
    <property type="match status" value="1"/>
</dbReference>
<dbReference type="SUPFAM" id="SSF55729">
    <property type="entry name" value="Acyl-CoA N-acyltransferases (Nat)"/>
    <property type="match status" value="1"/>
</dbReference>
<dbReference type="Proteomes" id="UP001167796">
    <property type="component" value="Unassembled WGS sequence"/>
</dbReference>
<dbReference type="PANTHER" id="PTHR43792">
    <property type="entry name" value="GNAT FAMILY, PUTATIVE (AFU_ORTHOLOGUE AFUA_3G00765)-RELATED-RELATED"/>
    <property type="match status" value="1"/>
</dbReference>
<comment type="caution">
    <text evidence="2">The sequence shown here is derived from an EMBL/GenBank/DDBJ whole genome shotgun (WGS) entry which is preliminary data.</text>
</comment>
<dbReference type="RefSeq" id="WP_305014092.1">
    <property type="nucleotide sequence ID" value="NZ_JAUQSX010000017.1"/>
</dbReference>
<dbReference type="EMBL" id="JAUQSX010000017">
    <property type="protein sequence ID" value="MDO7849424.1"/>
    <property type="molecule type" value="Genomic_DNA"/>
</dbReference>
<feature type="domain" description="N-acetyltransferase" evidence="1">
    <location>
        <begin position="15"/>
        <end position="198"/>
    </location>
</feature>
<dbReference type="InterPro" id="IPR051531">
    <property type="entry name" value="N-acetyltransferase"/>
</dbReference>
<evidence type="ECO:0000259" key="1">
    <source>
        <dbReference type="PROSITE" id="PS51186"/>
    </source>
</evidence>
<name>A0ABT9AJB0_9BACT</name>
<dbReference type="PANTHER" id="PTHR43792:SF16">
    <property type="entry name" value="N-ACETYLTRANSFERASE DOMAIN-CONTAINING PROTEIN"/>
    <property type="match status" value="1"/>
</dbReference>
<dbReference type="InterPro" id="IPR016181">
    <property type="entry name" value="Acyl_CoA_acyltransferase"/>
</dbReference>